<evidence type="ECO:0000256" key="3">
    <source>
        <dbReference type="ARBA" id="ARBA00022723"/>
    </source>
</evidence>
<dbReference type="EMBL" id="SAXT01000004">
    <property type="protein sequence ID" value="TXJ12399.1"/>
    <property type="molecule type" value="Genomic_DNA"/>
</dbReference>
<proteinExistence type="predicted"/>
<evidence type="ECO:0000256" key="2">
    <source>
        <dbReference type="ARBA" id="ARBA00022679"/>
    </source>
</evidence>
<dbReference type="Pfam" id="PF14393">
    <property type="entry name" value="DUF4422"/>
    <property type="match status" value="1"/>
</dbReference>
<dbReference type="AlphaFoldDB" id="A0A5C8CGQ1"/>
<dbReference type="InterPro" id="IPR050748">
    <property type="entry name" value="Glycosyltrans_8_dom-fam"/>
</dbReference>
<keyword evidence="1" id="KW-0328">Glycosyltransferase</keyword>
<dbReference type="SUPFAM" id="SSF53448">
    <property type="entry name" value="Nucleotide-diphospho-sugar transferases"/>
    <property type="match status" value="1"/>
</dbReference>
<evidence type="ECO:0000313" key="5">
    <source>
        <dbReference type="EMBL" id="TXJ12399.1"/>
    </source>
</evidence>
<feature type="domain" description="DUF4422" evidence="4">
    <location>
        <begin position="18"/>
        <end position="272"/>
    </location>
</feature>
<dbReference type="GO" id="GO:0016757">
    <property type="term" value="F:glycosyltransferase activity"/>
    <property type="evidence" value="ECO:0007669"/>
    <property type="project" value="UniProtKB-KW"/>
</dbReference>
<dbReference type="InterPro" id="IPR029044">
    <property type="entry name" value="Nucleotide-diphossugar_trans"/>
</dbReference>
<keyword evidence="3" id="KW-0479">Metal-binding</keyword>
<dbReference type="Proteomes" id="UP000325116">
    <property type="component" value="Unassembled WGS sequence"/>
</dbReference>
<dbReference type="PANTHER" id="PTHR13778:SF47">
    <property type="entry name" value="LIPOPOLYSACCHARIDE 1,3-GALACTOSYLTRANSFERASE"/>
    <property type="match status" value="1"/>
</dbReference>
<dbReference type="GO" id="GO:0046872">
    <property type="term" value="F:metal ion binding"/>
    <property type="evidence" value="ECO:0007669"/>
    <property type="project" value="UniProtKB-KW"/>
</dbReference>
<dbReference type="CDD" id="cd04194">
    <property type="entry name" value="GT8_A4GalT_like"/>
    <property type="match status" value="1"/>
</dbReference>
<comment type="caution">
    <text evidence="5">The sequence shown here is derived from an EMBL/GenBank/DDBJ whole genome shotgun (WGS) entry which is preliminary data.</text>
</comment>
<sequence length="559" mass="66847">MELKVEEQTDNKNLPTVKILISYHKPAVLLKDEVLTPIHVGRALATESSKDGSMSEEDYKWMLDNMIGDDTGDNISHLNREFCELTSMYWAWKNYDKLGNPDYIGFMHYRRHLIVNKMLMYRANTIINYDYIDNSYKNNYLINQSNIQSILNNYDIIMSENITHTKNVYKQFKDLIDIPYTLNPNIFYKTIDYIKYKYIDYDKALQKYLNSKEHYWYNCFIVKKDIFFEYCNFLFDILFNMLKNIDLSKETVNGQRVLAYISERIYGIFITKLLQDKNIKIKKLPLSYIKDTELIKELYPKNNNSISICFSSDNNYAPYLAVAIKSLIENSNKNNYYEIYIIEENISDLNKNKIKKLTEDNNNIYIQFIDINAYINNVDKDIFFINSHFTISTYYRFFIPRIFKNFNKILYLDADILILHDLAELYNTDTDKMISACHDTEMIRCIFAEKYKPAFWTDYLHNKLELKNPYNYFQAGVLLLNIKKMIESNFEEKCIKRLKEIQNPIYVDQCILNSIYDNINFLDLSWNLEWGIFIYYKDIISRIPIMNMLIFCKLIIILK</sequence>
<reference evidence="5 6" key="1">
    <citation type="journal article" date="1992" name="Lakartidningen">
        <title>[Penicillin V and not amoxicillin is the first choice preparation in acute otitis].</title>
        <authorList>
            <person name="Kamme C."/>
            <person name="Lundgren K."/>
            <person name="Prellner K."/>
        </authorList>
    </citation>
    <scope>NUCLEOTIDE SEQUENCE [LARGE SCALE GENOMIC DNA]</scope>
    <source>
        <strain evidence="5 6">W1</strain>
    </source>
</reference>
<evidence type="ECO:0000259" key="4">
    <source>
        <dbReference type="Pfam" id="PF14393"/>
    </source>
</evidence>
<name>A0A5C8CGQ1_9SPIR</name>
<gene>
    <name evidence="5" type="ORF">EPJ80_06340</name>
</gene>
<dbReference type="Gene3D" id="3.90.550.10">
    <property type="entry name" value="Spore Coat Polysaccharide Biosynthesis Protein SpsA, Chain A"/>
    <property type="match status" value="1"/>
</dbReference>
<dbReference type="InterPro" id="IPR002495">
    <property type="entry name" value="Glyco_trans_8"/>
</dbReference>
<dbReference type="InterPro" id="IPR025536">
    <property type="entry name" value="DUF4422"/>
</dbReference>
<accession>A0A5C8CGQ1</accession>
<evidence type="ECO:0000313" key="6">
    <source>
        <dbReference type="Proteomes" id="UP000325116"/>
    </source>
</evidence>
<dbReference type="Pfam" id="PF01501">
    <property type="entry name" value="Glyco_transf_8"/>
    <property type="match status" value="1"/>
</dbReference>
<organism evidence="5 6">
    <name type="scientific">Brachyspira aalborgi</name>
    <dbReference type="NCBI Taxonomy" id="29522"/>
    <lineage>
        <taxon>Bacteria</taxon>
        <taxon>Pseudomonadati</taxon>
        <taxon>Spirochaetota</taxon>
        <taxon>Spirochaetia</taxon>
        <taxon>Brachyspirales</taxon>
        <taxon>Brachyspiraceae</taxon>
        <taxon>Brachyspira</taxon>
    </lineage>
</organism>
<keyword evidence="2" id="KW-0808">Transferase</keyword>
<dbReference type="PANTHER" id="PTHR13778">
    <property type="entry name" value="GLYCOSYLTRANSFERASE 8 DOMAIN-CONTAINING PROTEIN"/>
    <property type="match status" value="1"/>
</dbReference>
<protein>
    <submittedName>
        <fullName evidence="5">DUF4422 domain-containing protein</fullName>
    </submittedName>
</protein>
<evidence type="ECO:0000256" key="1">
    <source>
        <dbReference type="ARBA" id="ARBA00022676"/>
    </source>
</evidence>